<evidence type="ECO:0000313" key="2">
    <source>
        <dbReference type="Proteomes" id="UP001501237"/>
    </source>
</evidence>
<sequence length="54" mass="6076">MSDDIYAPSAFTEIRDQVARHETTVADAVWPDFPGYRATAAPREIPLFLLTRVP</sequence>
<dbReference type="RefSeq" id="WP_344823851.1">
    <property type="nucleotide sequence ID" value="NZ_BAAAUV010000003.1"/>
</dbReference>
<protein>
    <recommendedName>
        <fullName evidence="3">SAM-dependent methyltransferase</fullName>
    </recommendedName>
</protein>
<reference evidence="2" key="1">
    <citation type="journal article" date="2019" name="Int. J. Syst. Evol. Microbiol.">
        <title>The Global Catalogue of Microorganisms (GCM) 10K type strain sequencing project: providing services to taxonomists for standard genome sequencing and annotation.</title>
        <authorList>
            <consortium name="The Broad Institute Genomics Platform"/>
            <consortium name="The Broad Institute Genome Sequencing Center for Infectious Disease"/>
            <person name="Wu L."/>
            <person name="Ma J."/>
        </authorList>
    </citation>
    <scope>NUCLEOTIDE SEQUENCE [LARGE SCALE GENOMIC DNA]</scope>
    <source>
        <strain evidence="2">JCM 9377</strain>
    </source>
</reference>
<dbReference type="EMBL" id="BAAAUV010000003">
    <property type="protein sequence ID" value="GAA3201922.1"/>
    <property type="molecule type" value="Genomic_DNA"/>
</dbReference>
<accession>A0ABP6Q3G3</accession>
<keyword evidence="2" id="KW-1185">Reference proteome</keyword>
<proteinExistence type="predicted"/>
<evidence type="ECO:0000313" key="1">
    <source>
        <dbReference type="EMBL" id="GAA3201922.1"/>
    </source>
</evidence>
<comment type="caution">
    <text evidence="1">The sequence shown here is derived from an EMBL/GenBank/DDBJ whole genome shotgun (WGS) entry which is preliminary data.</text>
</comment>
<organism evidence="1 2">
    <name type="scientific">Actinocorallia longicatena</name>
    <dbReference type="NCBI Taxonomy" id="111803"/>
    <lineage>
        <taxon>Bacteria</taxon>
        <taxon>Bacillati</taxon>
        <taxon>Actinomycetota</taxon>
        <taxon>Actinomycetes</taxon>
        <taxon>Streptosporangiales</taxon>
        <taxon>Thermomonosporaceae</taxon>
        <taxon>Actinocorallia</taxon>
    </lineage>
</organism>
<gene>
    <name evidence="1" type="ORF">GCM10010468_15360</name>
</gene>
<dbReference type="Proteomes" id="UP001501237">
    <property type="component" value="Unassembled WGS sequence"/>
</dbReference>
<evidence type="ECO:0008006" key="3">
    <source>
        <dbReference type="Google" id="ProtNLM"/>
    </source>
</evidence>
<name>A0ABP6Q3G3_9ACTN</name>